<feature type="chain" id="PRO_5046614809" description="Knottin scorpion toxin-like domain-containing protein" evidence="1">
    <location>
        <begin position="24"/>
        <end position="198"/>
    </location>
</feature>
<reference evidence="2 3" key="1">
    <citation type="submission" date="2021-03" db="EMBL/GenBank/DDBJ databases">
        <authorList>
            <person name="King G.J."/>
            <person name="Bancroft I."/>
            <person name="Baten A."/>
            <person name="Bloomfield J."/>
            <person name="Borpatragohain P."/>
            <person name="He Z."/>
            <person name="Irish N."/>
            <person name="Irwin J."/>
            <person name="Liu K."/>
            <person name="Mauleon R.P."/>
            <person name="Moore J."/>
            <person name="Morris R."/>
            <person name="Ostergaard L."/>
            <person name="Wang B."/>
            <person name="Wells R."/>
        </authorList>
    </citation>
    <scope>NUCLEOTIDE SEQUENCE [LARGE SCALE GENOMIC DNA]</scope>
    <source>
        <strain evidence="2">R-o-18</strain>
        <tissue evidence="2">Leaf</tissue>
    </source>
</reference>
<accession>A0ABQ7MDT6</accession>
<keyword evidence="1" id="KW-0732">Signal</keyword>
<organism evidence="2 3">
    <name type="scientific">Brassica rapa subsp. trilocularis</name>
    <dbReference type="NCBI Taxonomy" id="1813537"/>
    <lineage>
        <taxon>Eukaryota</taxon>
        <taxon>Viridiplantae</taxon>
        <taxon>Streptophyta</taxon>
        <taxon>Embryophyta</taxon>
        <taxon>Tracheophyta</taxon>
        <taxon>Spermatophyta</taxon>
        <taxon>Magnoliopsida</taxon>
        <taxon>eudicotyledons</taxon>
        <taxon>Gunneridae</taxon>
        <taxon>Pentapetalae</taxon>
        <taxon>rosids</taxon>
        <taxon>malvids</taxon>
        <taxon>Brassicales</taxon>
        <taxon>Brassicaceae</taxon>
        <taxon>Brassiceae</taxon>
        <taxon>Brassica</taxon>
    </lineage>
</organism>
<dbReference type="Proteomes" id="UP000823674">
    <property type="component" value="Chromosome A05"/>
</dbReference>
<evidence type="ECO:0008006" key="4">
    <source>
        <dbReference type="Google" id="ProtNLM"/>
    </source>
</evidence>
<dbReference type="InterPro" id="IPR036574">
    <property type="entry name" value="Scorpion_toxin-like_sf"/>
</dbReference>
<dbReference type="InterPro" id="IPR011009">
    <property type="entry name" value="Kinase-like_dom_sf"/>
</dbReference>
<dbReference type="Gene3D" id="3.30.30.10">
    <property type="entry name" value="Knottin, scorpion toxin-like"/>
    <property type="match status" value="1"/>
</dbReference>
<dbReference type="EMBL" id="JADBGQ010000005">
    <property type="protein sequence ID" value="KAG5396919.1"/>
    <property type="molecule type" value="Genomic_DNA"/>
</dbReference>
<evidence type="ECO:0000313" key="3">
    <source>
        <dbReference type="Proteomes" id="UP000823674"/>
    </source>
</evidence>
<protein>
    <recommendedName>
        <fullName evidence="4">Knottin scorpion toxin-like domain-containing protein</fullName>
    </recommendedName>
</protein>
<feature type="signal peptide" evidence="1">
    <location>
        <begin position="1"/>
        <end position="23"/>
    </location>
</feature>
<proteinExistence type="predicted"/>
<evidence type="ECO:0000256" key="1">
    <source>
        <dbReference type="SAM" id="SignalP"/>
    </source>
</evidence>
<dbReference type="PROSITE" id="PS51257">
    <property type="entry name" value="PROKAR_LIPOPROTEIN"/>
    <property type="match status" value="1"/>
</dbReference>
<name>A0ABQ7MDT6_BRACM</name>
<keyword evidence="3" id="KW-1185">Reference proteome</keyword>
<evidence type="ECO:0000313" key="2">
    <source>
        <dbReference type="EMBL" id="KAG5396919.1"/>
    </source>
</evidence>
<comment type="caution">
    <text evidence="2">The sequence shown here is derived from an EMBL/GenBank/DDBJ whole genome shotgun (WGS) entry which is preliminary data.</text>
</comment>
<dbReference type="SUPFAM" id="SSF56112">
    <property type="entry name" value="Protein kinase-like (PK-like)"/>
    <property type="match status" value="1"/>
</dbReference>
<dbReference type="Gene3D" id="1.10.510.10">
    <property type="entry name" value="Transferase(Phosphotransferase) domain 1"/>
    <property type="match status" value="1"/>
</dbReference>
<gene>
    <name evidence="2" type="primary">A05p019100.1_BraROA</name>
    <name evidence="2" type="ORF">IGI04_018733</name>
</gene>
<sequence length="198" mass="22373">MASYKCFVFVLLCLTVTLISCAADTCDSPRHGLFVIGPCSQIPNCNNKCVELHYSGGECFKKSSSATELSCGCCFPPFFLIKPLIQSFNRKLFHIPNPSVIHLIQTQRISAPRKIHETHQSTLGNGDQISETHRVSVDLWSVGCVSLRFLPEDHFLKGRTEIEQLNKTYKRFGSPDEEFWEKNKLRSQTKDVQTTTSI</sequence>